<name>A0AAV3YWH4_9GAST</name>
<protein>
    <submittedName>
        <fullName evidence="1">Uncharacterized protein</fullName>
    </submittedName>
</protein>
<keyword evidence="2" id="KW-1185">Reference proteome</keyword>
<organism evidence="1 2">
    <name type="scientific">Plakobranchus ocellatus</name>
    <dbReference type="NCBI Taxonomy" id="259542"/>
    <lineage>
        <taxon>Eukaryota</taxon>
        <taxon>Metazoa</taxon>
        <taxon>Spiralia</taxon>
        <taxon>Lophotrochozoa</taxon>
        <taxon>Mollusca</taxon>
        <taxon>Gastropoda</taxon>
        <taxon>Heterobranchia</taxon>
        <taxon>Euthyneura</taxon>
        <taxon>Panpulmonata</taxon>
        <taxon>Sacoglossa</taxon>
        <taxon>Placobranchoidea</taxon>
        <taxon>Plakobranchidae</taxon>
        <taxon>Plakobranchus</taxon>
    </lineage>
</organism>
<accession>A0AAV3YWH4</accession>
<proteinExistence type="predicted"/>
<gene>
    <name evidence="1" type="ORF">PoB_001303200</name>
</gene>
<dbReference type="AlphaFoldDB" id="A0AAV3YWH4"/>
<dbReference type="EMBL" id="BLXT01001549">
    <property type="protein sequence ID" value="GFN86526.1"/>
    <property type="molecule type" value="Genomic_DNA"/>
</dbReference>
<reference evidence="1 2" key="1">
    <citation type="journal article" date="2021" name="Elife">
        <title>Chloroplast acquisition without the gene transfer in kleptoplastic sea slugs, Plakobranchus ocellatus.</title>
        <authorList>
            <person name="Maeda T."/>
            <person name="Takahashi S."/>
            <person name="Yoshida T."/>
            <person name="Shimamura S."/>
            <person name="Takaki Y."/>
            <person name="Nagai Y."/>
            <person name="Toyoda A."/>
            <person name="Suzuki Y."/>
            <person name="Arimoto A."/>
            <person name="Ishii H."/>
            <person name="Satoh N."/>
            <person name="Nishiyama T."/>
            <person name="Hasebe M."/>
            <person name="Maruyama T."/>
            <person name="Minagawa J."/>
            <person name="Obokata J."/>
            <person name="Shigenobu S."/>
        </authorList>
    </citation>
    <scope>NUCLEOTIDE SEQUENCE [LARGE SCALE GENOMIC DNA]</scope>
</reference>
<dbReference type="Proteomes" id="UP000735302">
    <property type="component" value="Unassembled WGS sequence"/>
</dbReference>
<comment type="caution">
    <text evidence="1">The sequence shown here is derived from an EMBL/GenBank/DDBJ whole genome shotgun (WGS) entry which is preliminary data.</text>
</comment>
<evidence type="ECO:0000313" key="1">
    <source>
        <dbReference type="EMBL" id="GFN86526.1"/>
    </source>
</evidence>
<evidence type="ECO:0000313" key="2">
    <source>
        <dbReference type="Proteomes" id="UP000735302"/>
    </source>
</evidence>
<sequence length="151" mass="16945">MIIIALEVLFDVIRFLTFKGTRIQRHLSKLMKAVIHATVRPMNAHGVLPVRNETFVASNGSRTSMELSKKQELVQIDSTAHARSETAKATRLMLEGSENPSRTNTVMLKLLLITATTLHSCEIDKRINDIIPNCLLFKNPVGEMYTEVSLL</sequence>